<dbReference type="OrthoDB" id="3246549at2759"/>
<keyword evidence="7" id="KW-1185">Reference proteome</keyword>
<evidence type="ECO:0000313" key="7">
    <source>
        <dbReference type="Proteomes" id="UP001152320"/>
    </source>
</evidence>
<comment type="caution">
    <text evidence="6">The sequence shown here is derived from an EMBL/GenBank/DDBJ whole genome shotgun (WGS) entry which is preliminary data.</text>
</comment>
<evidence type="ECO:0000256" key="1">
    <source>
        <dbReference type="ARBA" id="ARBA00005949"/>
    </source>
</evidence>
<protein>
    <submittedName>
        <fullName evidence="6">Ankyrin repeat and SOCS box protein 13</fullName>
    </submittedName>
</protein>
<feature type="repeat" description="ANK" evidence="4">
    <location>
        <begin position="117"/>
        <end position="149"/>
    </location>
</feature>
<dbReference type="GO" id="GO:0016567">
    <property type="term" value="P:protein ubiquitination"/>
    <property type="evidence" value="ECO:0007669"/>
    <property type="project" value="TreeGrafter"/>
</dbReference>
<feature type="repeat" description="ANK" evidence="4">
    <location>
        <begin position="19"/>
        <end position="51"/>
    </location>
</feature>
<dbReference type="PANTHER" id="PTHR24136:SF53">
    <property type="entry name" value="ANKYRIN REPEAT AND SOCS BOX CONTAINING 13"/>
    <property type="match status" value="1"/>
</dbReference>
<dbReference type="PROSITE" id="PS50088">
    <property type="entry name" value="ANK_REPEAT"/>
    <property type="match status" value="5"/>
</dbReference>
<dbReference type="Pfam" id="PF12796">
    <property type="entry name" value="Ank_2"/>
    <property type="match status" value="1"/>
</dbReference>
<dbReference type="GO" id="GO:0045732">
    <property type="term" value="P:positive regulation of protein catabolic process"/>
    <property type="evidence" value="ECO:0007669"/>
    <property type="project" value="TreeGrafter"/>
</dbReference>
<dbReference type="EMBL" id="JAIZAY010000002">
    <property type="protein sequence ID" value="KAJ8047579.1"/>
    <property type="molecule type" value="Genomic_DNA"/>
</dbReference>
<keyword evidence="3 4" id="KW-0040">ANK repeat</keyword>
<dbReference type="InterPro" id="IPR036770">
    <property type="entry name" value="Ankyrin_rpt-contain_sf"/>
</dbReference>
<dbReference type="PRINTS" id="PR01415">
    <property type="entry name" value="ANKYRIN"/>
</dbReference>
<proteinExistence type="inferred from homology"/>
<dbReference type="Pfam" id="PF00023">
    <property type="entry name" value="Ank"/>
    <property type="match status" value="1"/>
</dbReference>
<dbReference type="SUPFAM" id="SSF48403">
    <property type="entry name" value="Ankyrin repeat"/>
    <property type="match status" value="1"/>
</dbReference>
<dbReference type="PANTHER" id="PTHR24136">
    <property type="entry name" value="SOWAH (DROSOPHILA) HOMOLOG"/>
    <property type="match status" value="1"/>
</dbReference>
<feature type="repeat" description="ANK" evidence="4">
    <location>
        <begin position="182"/>
        <end position="214"/>
    </location>
</feature>
<dbReference type="SMART" id="SM00969">
    <property type="entry name" value="SOCS_box"/>
    <property type="match status" value="1"/>
</dbReference>
<dbReference type="Proteomes" id="UP001152320">
    <property type="component" value="Chromosome 2"/>
</dbReference>
<keyword evidence="2" id="KW-0677">Repeat</keyword>
<evidence type="ECO:0000259" key="5">
    <source>
        <dbReference type="SMART" id="SM00969"/>
    </source>
</evidence>
<comment type="similarity">
    <text evidence="1">Belongs to the ankyrin SOCS box (ASB) family.</text>
</comment>
<dbReference type="InterPro" id="IPR002110">
    <property type="entry name" value="Ankyrin_rpt"/>
</dbReference>
<dbReference type="Gene3D" id="1.25.40.20">
    <property type="entry name" value="Ankyrin repeat-containing domain"/>
    <property type="match status" value="1"/>
</dbReference>
<evidence type="ECO:0000313" key="6">
    <source>
        <dbReference type="EMBL" id="KAJ8047579.1"/>
    </source>
</evidence>
<dbReference type="Pfam" id="PF13857">
    <property type="entry name" value="Ank_5"/>
    <property type="match status" value="1"/>
</dbReference>
<reference evidence="6" key="1">
    <citation type="submission" date="2021-10" db="EMBL/GenBank/DDBJ databases">
        <title>Tropical sea cucumber genome reveals ecological adaptation and Cuvierian tubules defense mechanism.</title>
        <authorList>
            <person name="Chen T."/>
        </authorList>
    </citation>
    <scope>NUCLEOTIDE SEQUENCE</scope>
    <source>
        <strain evidence="6">Nanhai2018</strain>
        <tissue evidence="6">Muscle</tissue>
    </source>
</reference>
<evidence type="ECO:0000256" key="2">
    <source>
        <dbReference type="ARBA" id="ARBA00022737"/>
    </source>
</evidence>
<feature type="domain" description="SOCS box" evidence="5">
    <location>
        <begin position="240"/>
        <end position="279"/>
    </location>
</feature>
<feature type="repeat" description="ANK" evidence="4">
    <location>
        <begin position="52"/>
        <end position="84"/>
    </location>
</feature>
<dbReference type="AlphaFoldDB" id="A0A9Q1HI66"/>
<organism evidence="6 7">
    <name type="scientific">Holothuria leucospilota</name>
    <name type="common">Black long sea cucumber</name>
    <name type="synonym">Mertensiothuria leucospilota</name>
    <dbReference type="NCBI Taxonomy" id="206669"/>
    <lineage>
        <taxon>Eukaryota</taxon>
        <taxon>Metazoa</taxon>
        <taxon>Echinodermata</taxon>
        <taxon>Eleutherozoa</taxon>
        <taxon>Echinozoa</taxon>
        <taxon>Holothuroidea</taxon>
        <taxon>Aspidochirotacea</taxon>
        <taxon>Aspidochirotida</taxon>
        <taxon>Holothuriidae</taxon>
        <taxon>Holothuria</taxon>
    </lineage>
</organism>
<sequence length="284" mass="30389">MATTLPPSYSGYNDSFLGQNRTPIHFAAFQGQLHALYGLIKLGKNVNSRTVDGVTPLHEACSKGNFYCAKMLIKAGAQVNARNVDGSTPLCDAACSGDLLCINLLLENGALVNDPLARSTPLHEAALRNHSAALTTLIDAGAELELSDGHFGTPLHAACFKASVASAIVLLLAGANVNATKLHESPLHMAASVGNASLVQVLIDFGADISQQDNHGRKPIDHARPKSDAYTLLKYYETNPRSLEDACRLTVYKNLKPRRAKDLVHAGLPVPIVDHLLYRGPWAP</sequence>
<dbReference type="SMART" id="SM00248">
    <property type="entry name" value="ANK"/>
    <property type="match status" value="6"/>
</dbReference>
<evidence type="ECO:0000256" key="3">
    <source>
        <dbReference type="ARBA" id="ARBA00023043"/>
    </source>
</evidence>
<feature type="repeat" description="ANK" evidence="4">
    <location>
        <begin position="85"/>
        <end position="113"/>
    </location>
</feature>
<gene>
    <name evidence="6" type="ORF">HOLleu_06614</name>
</gene>
<accession>A0A9Q1HI66</accession>
<dbReference type="InterPro" id="IPR001496">
    <property type="entry name" value="SOCS_box"/>
</dbReference>
<name>A0A9Q1HI66_HOLLE</name>
<dbReference type="PROSITE" id="PS50297">
    <property type="entry name" value="ANK_REP_REGION"/>
    <property type="match status" value="5"/>
</dbReference>
<evidence type="ECO:0000256" key="4">
    <source>
        <dbReference type="PROSITE-ProRule" id="PRU00023"/>
    </source>
</evidence>
<dbReference type="InterPro" id="IPR051573">
    <property type="entry name" value="Ankyrin-SOCS_box_domain"/>
</dbReference>